<proteinExistence type="predicted"/>
<evidence type="ECO:0000256" key="1">
    <source>
        <dbReference type="SAM" id="MobiDB-lite"/>
    </source>
</evidence>
<organism evidence="2 3">
    <name type="scientific">Pontibacter amylolyticus</name>
    <dbReference type="NCBI Taxonomy" id="1424080"/>
    <lineage>
        <taxon>Bacteria</taxon>
        <taxon>Pseudomonadati</taxon>
        <taxon>Bacteroidota</taxon>
        <taxon>Cytophagia</taxon>
        <taxon>Cytophagales</taxon>
        <taxon>Hymenobacteraceae</taxon>
        <taxon>Pontibacter</taxon>
    </lineage>
</organism>
<gene>
    <name evidence="2" type="ORF">GCM10011323_23390</name>
</gene>
<evidence type="ECO:0000313" key="3">
    <source>
        <dbReference type="Proteomes" id="UP000634043"/>
    </source>
</evidence>
<name>A0ABQ1W830_9BACT</name>
<evidence type="ECO:0000313" key="2">
    <source>
        <dbReference type="EMBL" id="GGG18572.1"/>
    </source>
</evidence>
<sequence>MPGSFHEAKLQSDRVLPDAHDKYKEKVLPKPTLRQGTTGYLLHRLRSDSLAKYFVPTLAGAQV</sequence>
<dbReference type="Proteomes" id="UP000634043">
    <property type="component" value="Unassembled WGS sequence"/>
</dbReference>
<protein>
    <submittedName>
        <fullName evidence="2">Uncharacterized protein</fullName>
    </submittedName>
</protein>
<accession>A0ABQ1W830</accession>
<feature type="region of interest" description="Disordered" evidence="1">
    <location>
        <begin position="1"/>
        <end position="22"/>
    </location>
</feature>
<reference evidence="3" key="1">
    <citation type="journal article" date="2019" name="Int. J. Syst. Evol. Microbiol.">
        <title>The Global Catalogue of Microorganisms (GCM) 10K type strain sequencing project: providing services to taxonomists for standard genome sequencing and annotation.</title>
        <authorList>
            <consortium name="The Broad Institute Genomics Platform"/>
            <consortium name="The Broad Institute Genome Sequencing Center for Infectious Disease"/>
            <person name="Wu L."/>
            <person name="Ma J."/>
        </authorList>
    </citation>
    <scope>NUCLEOTIDE SEQUENCE [LARGE SCALE GENOMIC DNA]</scope>
    <source>
        <strain evidence="3">CGMCC 1.12749</strain>
    </source>
</reference>
<keyword evidence="3" id="KW-1185">Reference proteome</keyword>
<dbReference type="EMBL" id="BMFP01000004">
    <property type="protein sequence ID" value="GGG18572.1"/>
    <property type="molecule type" value="Genomic_DNA"/>
</dbReference>
<comment type="caution">
    <text evidence="2">The sequence shown here is derived from an EMBL/GenBank/DDBJ whole genome shotgun (WGS) entry which is preliminary data.</text>
</comment>